<evidence type="ECO:0000259" key="2">
    <source>
        <dbReference type="PROSITE" id="PS50112"/>
    </source>
</evidence>
<dbReference type="Pfam" id="PF13185">
    <property type="entry name" value="GAF_2"/>
    <property type="match status" value="1"/>
</dbReference>
<sequence>MTQQQLPHSGTEPKTGSTRQIYWISLAALVGLMLVAALLTLVEWLEMLPSFERAMQDLFSRGALLALGLVIALIAFGVFFQRSFRKTVRHGAREEAVLKSRNRLLVGVFAAFALGIAGIGYLLTSDLRAAFRDERLTQQAGIARLKAQQIDQWVAERAIDLGFLVTSIKGLPFGQIEAGAELRQFVELLLYQMLIGHPERREIMLFSADGQLLVEVGGAPGHKDHDRVEGLVREAAREGKLMIGPLRLDAGSPPSPSMAFAQPFNAGAPAAGQSSGQFVVVLMVDPSVELFRKIQNWPGDSPTSEVLVVRRDGDDALFLVAPRFWERPIPPSGLRLPLSTPNLTAAAAIRQGDGVREALDYRGKRVLAASYAVKGLPWIVIAKSDYDEVMRRIDLRSEKIALVFGTTILVAAFLVWSLWRSQQDEARELAVSNLRFVHAVQDMFIVLDGDNRILETNEAAQKAVGYSAEELRGMDARDLRLPDGTAEGDQGAAALVAAGGRIEIRALIRRKDGSTFPAEVRVSAFELDGRTYRQAMGVDISDRVKLEQEVLRLGRVKRSLQAATSILLRARSESDVFDQICTSLVEFGDYRMAAVAVANDDPGKTFHFPAIAGYDNGYLAKAHITWNDEPTGNGPLGMATKTGTIQINQDFATNPNARPWRDEALRHGYRSSIVLPLRREGTIVAALVIYAGEPQAFDVEEVQLLSALADDISFVLSGLGA</sequence>
<feature type="transmembrane region" description="Helical" evidence="1">
    <location>
        <begin position="20"/>
        <end position="42"/>
    </location>
</feature>
<dbReference type="Proteomes" id="UP000727907">
    <property type="component" value="Unassembled WGS sequence"/>
</dbReference>
<feature type="transmembrane region" description="Helical" evidence="1">
    <location>
        <begin position="63"/>
        <end position="84"/>
    </location>
</feature>
<organism evidence="3 4">
    <name type="scientific">Reyranella humidisoli</name>
    <dbReference type="NCBI Taxonomy" id="2849149"/>
    <lineage>
        <taxon>Bacteria</taxon>
        <taxon>Pseudomonadati</taxon>
        <taxon>Pseudomonadota</taxon>
        <taxon>Alphaproteobacteria</taxon>
        <taxon>Hyphomicrobiales</taxon>
        <taxon>Reyranellaceae</taxon>
        <taxon>Reyranella</taxon>
    </lineage>
</organism>
<keyword evidence="1" id="KW-0812">Transmembrane</keyword>
<keyword evidence="1" id="KW-0472">Membrane</keyword>
<evidence type="ECO:0000313" key="3">
    <source>
        <dbReference type="EMBL" id="MBU8874330.1"/>
    </source>
</evidence>
<dbReference type="NCBIfam" id="TIGR00229">
    <property type="entry name" value="sensory_box"/>
    <property type="match status" value="1"/>
</dbReference>
<dbReference type="Pfam" id="PF13426">
    <property type="entry name" value="PAS_9"/>
    <property type="match status" value="1"/>
</dbReference>
<feature type="domain" description="PAS" evidence="2">
    <location>
        <begin position="435"/>
        <end position="483"/>
    </location>
</feature>
<feature type="transmembrane region" description="Helical" evidence="1">
    <location>
        <begin position="400"/>
        <end position="419"/>
    </location>
</feature>
<name>A0ABS6IIS0_9HYPH</name>
<evidence type="ECO:0000313" key="4">
    <source>
        <dbReference type="Proteomes" id="UP000727907"/>
    </source>
</evidence>
<proteinExistence type="predicted"/>
<dbReference type="InterPro" id="IPR003018">
    <property type="entry name" value="GAF"/>
</dbReference>
<dbReference type="EMBL" id="JAHOPB010000001">
    <property type="protein sequence ID" value="MBU8874330.1"/>
    <property type="molecule type" value="Genomic_DNA"/>
</dbReference>
<dbReference type="InterPro" id="IPR000014">
    <property type="entry name" value="PAS"/>
</dbReference>
<comment type="caution">
    <text evidence="3">The sequence shown here is derived from an EMBL/GenBank/DDBJ whole genome shotgun (WGS) entry which is preliminary data.</text>
</comment>
<evidence type="ECO:0000256" key="1">
    <source>
        <dbReference type="SAM" id="Phobius"/>
    </source>
</evidence>
<dbReference type="RefSeq" id="WP_216959638.1">
    <property type="nucleotide sequence ID" value="NZ_JAHOPB010000001.1"/>
</dbReference>
<reference evidence="3 4" key="1">
    <citation type="submission" date="2021-06" db="EMBL/GenBank/DDBJ databases">
        <authorList>
            <person name="Lee D.H."/>
        </authorList>
    </citation>
    <scope>NUCLEOTIDE SEQUENCE [LARGE SCALE GENOMIC DNA]</scope>
    <source>
        <strain evidence="3 4">MMS21-HV4-11</strain>
    </source>
</reference>
<keyword evidence="4" id="KW-1185">Reference proteome</keyword>
<dbReference type="CDD" id="cd00130">
    <property type="entry name" value="PAS"/>
    <property type="match status" value="1"/>
</dbReference>
<accession>A0ABS6IIS0</accession>
<dbReference type="PROSITE" id="PS50112">
    <property type="entry name" value="PAS"/>
    <property type="match status" value="1"/>
</dbReference>
<keyword evidence="1" id="KW-1133">Transmembrane helix</keyword>
<feature type="transmembrane region" description="Helical" evidence="1">
    <location>
        <begin position="104"/>
        <end position="123"/>
    </location>
</feature>
<protein>
    <submittedName>
        <fullName evidence="3">GAF domain-containing protein</fullName>
    </submittedName>
</protein>
<gene>
    <name evidence="3" type="ORF">KQ910_11180</name>
</gene>
<dbReference type="SMART" id="SM00091">
    <property type="entry name" value="PAS"/>
    <property type="match status" value="1"/>
</dbReference>